<sequence>MRFPKAVFFDLDNTLVHRDRSIDLYASQFWRDFGHAIGSGGEGNVAAVIKRYDNGGYLPADSSFKTIKQAVSHGLLTEMDWRQAQEPEGLLRHWERYNAICTAAMPGAAEAVAALSAQGVRVGVISNGSHRTRLEKVACLPFASAIELTVSSESAGASKPDAAIFRLAAEALGVPLGACWYVGDNPFNDVLGASRAGMTPVWLSGFHAWPEGEEMAYRQISSLEHLAGMMAAVPTCYLFE</sequence>
<proteinExistence type="predicted"/>
<keyword evidence="3" id="KW-0460">Magnesium</keyword>
<comment type="cofactor">
    <cofactor evidence="1">
        <name>Mg(2+)</name>
        <dbReference type="ChEBI" id="CHEBI:18420"/>
    </cofactor>
</comment>
<dbReference type="InterPro" id="IPR036412">
    <property type="entry name" value="HAD-like_sf"/>
</dbReference>
<dbReference type="NCBIfam" id="TIGR01549">
    <property type="entry name" value="HAD-SF-IA-v1"/>
    <property type="match status" value="1"/>
</dbReference>
<dbReference type="AlphaFoldDB" id="A0A2K4MKL4"/>
<dbReference type="NCBIfam" id="TIGR01509">
    <property type="entry name" value="HAD-SF-IA-v3"/>
    <property type="match status" value="1"/>
</dbReference>
<keyword evidence="5" id="KW-1185">Reference proteome</keyword>
<evidence type="ECO:0000313" key="5">
    <source>
        <dbReference type="Proteomes" id="UP000236416"/>
    </source>
</evidence>
<dbReference type="SUPFAM" id="SSF56784">
    <property type="entry name" value="HAD-like"/>
    <property type="match status" value="1"/>
</dbReference>
<dbReference type="Pfam" id="PF00702">
    <property type="entry name" value="Hydrolase"/>
    <property type="match status" value="1"/>
</dbReference>
<dbReference type="InterPro" id="IPR006439">
    <property type="entry name" value="HAD-SF_hydro_IA"/>
</dbReference>
<evidence type="ECO:0000256" key="3">
    <source>
        <dbReference type="ARBA" id="ARBA00022842"/>
    </source>
</evidence>
<dbReference type="GO" id="GO:0016787">
    <property type="term" value="F:hydrolase activity"/>
    <property type="evidence" value="ECO:0007669"/>
    <property type="project" value="UniProtKB-KW"/>
</dbReference>
<dbReference type="GO" id="GO:0044281">
    <property type="term" value="P:small molecule metabolic process"/>
    <property type="evidence" value="ECO:0007669"/>
    <property type="project" value="UniProtKB-ARBA"/>
</dbReference>
<name>A0A2K4MKL4_9NEIS</name>
<dbReference type="Gene3D" id="3.40.50.1000">
    <property type="entry name" value="HAD superfamily/HAD-like"/>
    <property type="match status" value="1"/>
</dbReference>
<dbReference type="Proteomes" id="UP000236416">
    <property type="component" value="Unassembled WGS sequence"/>
</dbReference>
<accession>A0A2K4MKL4</accession>
<dbReference type="SFLD" id="SFLDG01129">
    <property type="entry name" value="C1.5:_HAD__Beta-PGM__Phosphata"/>
    <property type="match status" value="1"/>
</dbReference>
<dbReference type="Gene3D" id="1.20.120.710">
    <property type="entry name" value="Haloacid dehalogenase hydrolase-like domain"/>
    <property type="match status" value="1"/>
</dbReference>
<organism evidence="4 5">
    <name type="scientific">Chromobacterium sinusclupearum</name>
    <dbReference type="NCBI Taxonomy" id="2077146"/>
    <lineage>
        <taxon>Bacteria</taxon>
        <taxon>Pseudomonadati</taxon>
        <taxon>Pseudomonadota</taxon>
        <taxon>Betaproteobacteria</taxon>
        <taxon>Neisseriales</taxon>
        <taxon>Chromobacteriaceae</taxon>
        <taxon>Chromobacterium</taxon>
    </lineage>
</organism>
<keyword evidence="2 4" id="KW-0378">Hydrolase</keyword>
<dbReference type="SFLD" id="SFLDS00003">
    <property type="entry name" value="Haloacid_Dehalogenase"/>
    <property type="match status" value="1"/>
</dbReference>
<reference evidence="4 5" key="1">
    <citation type="submission" date="2018-01" db="EMBL/GenBank/DDBJ databases">
        <title>Genomic Sequence of Chromobacterium MWU13-2610 from wild cranberry bogs within the Cape Cod National Seashore.</title>
        <authorList>
            <person name="O'Hara-Hanley K."/>
            <person name="Soby S."/>
            <person name="Harrison A."/>
        </authorList>
    </citation>
    <scope>NUCLEOTIDE SEQUENCE [LARGE SCALE GENOMIC DNA]</scope>
    <source>
        <strain evidence="4 5">MWU13-2610</strain>
    </source>
</reference>
<evidence type="ECO:0000313" key="4">
    <source>
        <dbReference type="EMBL" id="POA97637.1"/>
    </source>
</evidence>
<evidence type="ECO:0000256" key="1">
    <source>
        <dbReference type="ARBA" id="ARBA00001946"/>
    </source>
</evidence>
<dbReference type="InterPro" id="IPR051400">
    <property type="entry name" value="HAD-like_hydrolase"/>
</dbReference>
<gene>
    <name evidence="4" type="ORF">C2134_17625</name>
</gene>
<dbReference type="InterPro" id="IPR023214">
    <property type="entry name" value="HAD_sf"/>
</dbReference>
<comment type="caution">
    <text evidence="4">The sequence shown here is derived from an EMBL/GenBank/DDBJ whole genome shotgun (WGS) entry which is preliminary data.</text>
</comment>
<evidence type="ECO:0000256" key="2">
    <source>
        <dbReference type="ARBA" id="ARBA00022801"/>
    </source>
</evidence>
<dbReference type="EMBL" id="PPTF01000073">
    <property type="protein sequence ID" value="POA97637.1"/>
    <property type="molecule type" value="Genomic_DNA"/>
</dbReference>
<dbReference type="PRINTS" id="PR00413">
    <property type="entry name" value="HADHALOGNASE"/>
</dbReference>
<protein>
    <submittedName>
        <fullName evidence="4">HAD family hydrolase</fullName>
    </submittedName>
</protein>
<dbReference type="PANTHER" id="PTHR46470">
    <property type="entry name" value="N-ACYLNEURAMINATE-9-PHOSPHATASE"/>
    <property type="match status" value="1"/>
</dbReference>